<dbReference type="VEuPathDB" id="FungiDB:TSTA_037390"/>
<proteinExistence type="predicted"/>
<evidence type="ECO:0000313" key="2">
    <source>
        <dbReference type="Proteomes" id="UP000001745"/>
    </source>
</evidence>
<dbReference type="EMBL" id="EQ962654">
    <property type="protein sequence ID" value="EED20519.1"/>
    <property type="molecule type" value="Genomic_DNA"/>
</dbReference>
<dbReference type="AlphaFoldDB" id="B8M8K5"/>
<organism evidence="1 2">
    <name type="scientific">Talaromyces stipitatus (strain ATCC 10500 / CBS 375.48 / QM 6759 / NRRL 1006)</name>
    <name type="common">Penicillium stipitatum</name>
    <dbReference type="NCBI Taxonomy" id="441959"/>
    <lineage>
        <taxon>Eukaryota</taxon>
        <taxon>Fungi</taxon>
        <taxon>Dikarya</taxon>
        <taxon>Ascomycota</taxon>
        <taxon>Pezizomycotina</taxon>
        <taxon>Eurotiomycetes</taxon>
        <taxon>Eurotiomycetidae</taxon>
        <taxon>Eurotiales</taxon>
        <taxon>Trichocomaceae</taxon>
        <taxon>Talaromyces</taxon>
        <taxon>Talaromyces sect. Talaromyces</taxon>
    </lineage>
</organism>
<keyword evidence="2" id="KW-1185">Reference proteome</keyword>
<dbReference type="HOGENOM" id="CLU_1817098_0_0_1"/>
<name>B8M8K5_TALSN</name>
<evidence type="ECO:0000313" key="1">
    <source>
        <dbReference type="EMBL" id="EED20519.1"/>
    </source>
</evidence>
<dbReference type="OrthoDB" id="2103397at2759"/>
<gene>
    <name evidence="1" type="ORF">TSTA_037390</name>
</gene>
<sequence>MLPRGQKRLLDGRSILHVDPANLKPEEVEVLYSLETIWDDPNVLEKLRTFKWIFDLLLSACKSPEAGPTVSATYFDSVIAAKEAVGVDYHQHGSQHDWQPRESSDLIDGRLSQWADECITAITTSKYFERSESESICRTVIDVIFCD</sequence>
<protein>
    <submittedName>
        <fullName evidence="1">Uncharacterized protein</fullName>
    </submittedName>
</protein>
<dbReference type="RefSeq" id="XP_002480953.1">
    <property type="nucleotide sequence ID" value="XM_002480908.1"/>
</dbReference>
<reference evidence="2" key="1">
    <citation type="journal article" date="2015" name="Genome Announc.">
        <title>Genome sequence of the AIDS-associated pathogen Penicillium marneffei (ATCC18224) and its near taxonomic relative Talaromyces stipitatus (ATCC10500).</title>
        <authorList>
            <person name="Nierman W.C."/>
            <person name="Fedorova-Abrams N.D."/>
            <person name="Andrianopoulos A."/>
        </authorList>
    </citation>
    <scope>NUCLEOTIDE SEQUENCE [LARGE SCALE GENOMIC DNA]</scope>
    <source>
        <strain evidence="2">ATCC 10500 / CBS 375.48 / QM 6759 / NRRL 1006</strain>
    </source>
</reference>
<dbReference type="GeneID" id="8100584"/>
<dbReference type="InParanoid" id="B8M8K5"/>
<accession>B8M8K5</accession>
<dbReference type="Proteomes" id="UP000001745">
    <property type="component" value="Unassembled WGS sequence"/>
</dbReference>